<evidence type="ECO:0000313" key="2">
    <source>
        <dbReference type="Proteomes" id="UP000228934"/>
    </source>
</evidence>
<protein>
    <submittedName>
        <fullName evidence="1">Uncharacterized protein</fullName>
    </submittedName>
</protein>
<dbReference type="EMBL" id="KV947858">
    <property type="protein sequence ID" value="PIO24957.1"/>
    <property type="molecule type" value="Genomic_DNA"/>
</dbReference>
<dbReference type="AlphaFoldDB" id="A0A2G9RAQ8"/>
<sequence>MSPSESPLHQGPYGNPPYMRVPMKVPLIAGVPIRLALYIRVPFRVPPYQDPPYIRCPYQSPHQSPSLHQVSLTESLLHQDPYGNPSYIRVPMKVPLISSVPIRLALYIREGPHQRPPISGSPLHQVTLSESSSKSLLTSGVPIRVLIKVAPYI</sequence>
<dbReference type="Proteomes" id="UP000228934">
    <property type="component" value="Unassembled WGS sequence"/>
</dbReference>
<accession>A0A2G9RAQ8</accession>
<reference evidence="2" key="1">
    <citation type="journal article" date="2017" name="Nat. Commun.">
        <title>The North American bullfrog draft genome provides insight into hormonal regulation of long noncoding RNA.</title>
        <authorList>
            <person name="Hammond S.A."/>
            <person name="Warren R.L."/>
            <person name="Vandervalk B.P."/>
            <person name="Kucuk E."/>
            <person name="Khan H."/>
            <person name="Gibb E.A."/>
            <person name="Pandoh P."/>
            <person name="Kirk H."/>
            <person name="Zhao Y."/>
            <person name="Jones M."/>
            <person name="Mungall A.J."/>
            <person name="Coope R."/>
            <person name="Pleasance S."/>
            <person name="Moore R.A."/>
            <person name="Holt R.A."/>
            <person name="Round J.M."/>
            <person name="Ohora S."/>
            <person name="Walle B.V."/>
            <person name="Veldhoen N."/>
            <person name="Helbing C.C."/>
            <person name="Birol I."/>
        </authorList>
    </citation>
    <scope>NUCLEOTIDE SEQUENCE [LARGE SCALE GENOMIC DNA]</scope>
</reference>
<name>A0A2G9RAQ8_AQUCT</name>
<gene>
    <name evidence="1" type="ORF">AB205_0194870</name>
</gene>
<evidence type="ECO:0000313" key="1">
    <source>
        <dbReference type="EMBL" id="PIO24957.1"/>
    </source>
</evidence>
<keyword evidence="2" id="KW-1185">Reference proteome</keyword>
<feature type="non-terminal residue" evidence="1">
    <location>
        <position position="153"/>
    </location>
</feature>
<proteinExistence type="predicted"/>
<organism evidence="1 2">
    <name type="scientific">Aquarana catesbeiana</name>
    <name type="common">American bullfrog</name>
    <name type="synonym">Rana catesbeiana</name>
    <dbReference type="NCBI Taxonomy" id="8400"/>
    <lineage>
        <taxon>Eukaryota</taxon>
        <taxon>Metazoa</taxon>
        <taxon>Chordata</taxon>
        <taxon>Craniata</taxon>
        <taxon>Vertebrata</taxon>
        <taxon>Euteleostomi</taxon>
        <taxon>Amphibia</taxon>
        <taxon>Batrachia</taxon>
        <taxon>Anura</taxon>
        <taxon>Neobatrachia</taxon>
        <taxon>Ranoidea</taxon>
        <taxon>Ranidae</taxon>
        <taxon>Aquarana</taxon>
    </lineage>
</organism>